<dbReference type="HOGENOM" id="CLU_738540_0_0_1"/>
<dbReference type="VEuPathDB" id="FungiDB:PYU1_G014784"/>
<organism evidence="13 14">
    <name type="scientific">Globisporangium ultimum (strain ATCC 200006 / CBS 805.95 / DAOM BR144)</name>
    <name type="common">Pythium ultimum</name>
    <dbReference type="NCBI Taxonomy" id="431595"/>
    <lineage>
        <taxon>Eukaryota</taxon>
        <taxon>Sar</taxon>
        <taxon>Stramenopiles</taxon>
        <taxon>Oomycota</taxon>
        <taxon>Peronosporomycetes</taxon>
        <taxon>Pythiales</taxon>
        <taxon>Pythiaceae</taxon>
        <taxon>Globisporangium</taxon>
    </lineage>
</organism>
<keyword evidence="7" id="KW-0969">Cilium</keyword>
<evidence type="ECO:0000256" key="4">
    <source>
        <dbReference type="ARBA" id="ARBA00021815"/>
    </source>
</evidence>
<evidence type="ECO:0000256" key="11">
    <source>
        <dbReference type="SAM" id="MobiDB-lite"/>
    </source>
</evidence>
<dbReference type="EMBL" id="GL376569">
    <property type="status" value="NOT_ANNOTATED_CDS"/>
    <property type="molecule type" value="Genomic_DNA"/>
</dbReference>
<dbReference type="GO" id="GO:0005930">
    <property type="term" value="C:axoneme"/>
    <property type="evidence" value="ECO:0007669"/>
    <property type="project" value="TreeGrafter"/>
</dbReference>
<evidence type="ECO:0000256" key="10">
    <source>
        <dbReference type="SAM" id="Coils"/>
    </source>
</evidence>
<dbReference type="EnsemblProtists" id="PYU1_T014815">
    <property type="protein sequence ID" value="PYU1_T014815"/>
    <property type="gene ID" value="PYU1_G014784"/>
</dbReference>
<evidence type="ECO:0000256" key="6">
    <source>
        <dbReference type="ARBA" id="ARBA00023054"/>
    </source>
</evidence>
<evidence type="ECO:0000259" key="12">
    <source>
        <dbReference type="Pfam" id="PF11527"/>
    </source>
</evidence>
<evidence type="ECO:0000256" key="7">
    <source>
        <dbReference type="ARBA" id="ARBA00023069"/>
    </source>
</evidence>
<feature type="coiled-coil region" evidence="10">
    <location>
        <begin position="354"/>
        <end position="381"/>
    </location>
</feature>
<dbReference type="eggNOG" id="KOG4511">
    <property type="taxonomic scope" value="Eukaryota"/>
</dbReference>
<evidence type="ECO:0000256" key="8">
    <source>
        <dbReference type="ARBA" id="ARBA00023273"/>
    </source>
</evidence>
<feature type="compositionally biased region" description="Basic and acidic residues" evidence="11">
    <location>
        <begin position="190"/>
        <end position="204"/>
    </location>
</feature>
<dbReference type="Gene3D" id="1.20.1520.10">
    <property type="entry name" value="ADP-ribosylation factor-like 2-binding protein, domain"/>
    <property type="match status" value="1"/>
</dbReference>
<keyword evidence="6 10" id="KW-0175">Coiled coil</keyword>
<keyword evidence="8" id="KW-0966">Cell projection</keyword>
<dbReference type="Pfam" id="PF11527">
    <property type="entry name" value="ARL2_Bind_BART"/>
    <property type="match status" value="1"/>
</dbReference>
<keyword evidence="5" id="KW-0963">Cytoplasm</keyword>
<comment type="subcellular location">
    <subcellularLocation>
        <location evidence="1">Cell projection</location>
        <location evidence="1">Cilium</location>
    </subcellularLocation>
    <subcellularLocation>
        <location evidence="2">Cytoplasm</location>
    </subcellularLocation>
</comment>
<sequence>MSELGFTSDESDWVFDYVMNIFRSPAWEVPIMCFIDENCASFDTGDENKFVYTDLHQQFRDVVEGVLGSSLAEIGITSSDFAEICERSRSVSDISMEVVNQILAMDDFLTFKKLMVKRNLELELEAIKALREEAIDAVDMDTSDMESHFMELSILYKQEEMEQAELESAIAMSIAVQEEQLRLASVASKSAEDKFDDSPERKDMAAGGALQLSPEEVHRQLHENKKKAEGIFKRSKESLEENKNKQKEWQQSAEFSDDEIKRREEYLRKQRDRIIEKKKQEREAQLKEFRQEQKETAPEPPAQLVEKVQNAVAPEELKKSEAEERRNALRIALARRMKQDLLESTTATEEPNFKFQQLAELDEKMQRVEELRRRSQEREQKVHVKLGRA</sequence>
<dbReference type="InterPro" id="IPR042541">
    <property type="entry name" value="BART_sf"/>
</dbReference>
<dbReference type="AlphaFoldDB" id="K3XC66"/>
<dbReference type="OMA" id="DWYIPIL"/>
<dbReference type="InterPro" id="IPR023379">
    <property type="entry name" value="BART_dom"/>
</dbReference>
<evidence type="ECO:0000256" key="2">
    <source>
        <dbReference type="ARBA" id="ARBA00004496"/>
    </source>
</evidence>
<dbReference type="PANTHER" id="PTHR21532:SF0">
    <property type="entry name" value="CILIA- AND FLAGELLA-ASSOCIATED PROTEIN 36"/>
    <property type="match status" value="1"/>
</dbReference>
<evidence type="ECO:0000256" key="1">
    <source>
        <dbReference type="ARBA" id="ARBA00004138"/>
    </source>
</evidence>
<feature type="compositionally biased region" description="Basic and acidic residues" evidence="11">
    <location>
        <begin position="285"/>
        <end position="297"/>
    </location>
</feature>
<comment type="similarity">
    <text evidence="3">Belongs to the CFAP36 family.</text>
</comment>
<dbReference type="InParanoid" id="K3XC66"/>
<feature type="compositionally biased region" description="Basic and acidic residues" evidence="11">
    <location>
        <begin position="315"/>
        <end position="325"/>
    </location>
</feature>
<dbReference type="Proteomes" id="UP000019132">
    <property type="component" value="Unassembled WGS sequence"/>
</dbReference>
<reference evidence="14" key="1">
    <citation type="journal article" date="2010" name="Genome Biol.">
        <title>Genome sequence of the necrotrophic plant pathogen Pythium ultimum reveals original pathogenicity mechanisms and effector repertoire.</title>
        <authorList>
            <person name="Levesque C.A."/>
            <person name="Brouwer H."/>
            <person name="Cano L."/>
            <person name="Hamilton J.P."/>
            <person name="Holt C."/>
            <person name="Huitema E."/>
            <person name="Raffaele S."/>
            <person name="Robideau G.P."/>
            <person name="Thines M."/>
            <person name="Win J."/>
            <person name="Zerillo M.M."/>
            <person name="Beakes G.W."/>
            <person name="Boore J.L."/>
            <person name="Busam D."/>
            <person name="Dumas B."/>
            <person name="Ferriera S."/>
            <person name="Fuerstenberg S.I."/>
            <person name="Gachon C.M."/>
            <person name="Gaulin E."/>
            <person name="Govers F."/>
            <person name="Grenville-Briggs L."/>
            <person name="Horner N."/>
            <person name="Hostetler J."/>
            <person name="Jiang R.H."/>
            <person name="Johnson J."/>
            <person name="Krajaejun T."/>
            <person name="Lin H."/>
            <person name="Meijer H.J."/>
            <person name="Moore B."/>
            <person name="Morris P."/>
            <person name="Phuntmart V."/>
            <person name="Puiu D."/>
            <person name="Shetty J."/>
            <person name="Stajich J.E."/>
            <person name="Tripathy S."/>
            <person name="Wawra S."/>
            <person name="van West P."/>
            <person name="Whitty B.R."/>
            <person name="Coutinho P.M."/>
            <person name="Henrissat B."/>
            <person name="Martin F."/>
            <person name="Thomas P.D."/>
            <person name="Tyler B.M."/>
            <person name="De Vries R.P."/>
            <person name="Kamoun S."/>
            <person name="Yandell M."/>
            <person name="Tisserat N."/>
            <person name="Buell C.R."/>
        </authorList>
    </citation>
    <scope>NUCLEOTIDE SEQUENCE</scope>
    <source>
        <strain evidence="14">DAOM:BR144</strain>
    </source>
</reference>
<dbReference type="GO" id="GO:0097546">
    <property type="term" value="C:ciliary base"/>
    <property type="evidence" value="ECO:0007669"/>
    <property type="project" value="TreeGrafter"/>
</dbReference>
<keyword evidence="14" id="KW-1185">Reference proteome</keyword>
<reference evidence="13" key="3">
    <citation type="submission" date="2015-02" db="UniProtKB">
        <authorList>
            <consortium name="EnsemblProtists"/>
        </authorList>
    </citation>
    <scope>IDENTIFICATION</scope>
    <source>
        <strain evidence="13">DAOM BR144</strain>
    </source>
</reference>
<evidence type="ECO:0000256" key="5">
    <source>
        <dbReference type="ARBA" id="ARBA00022490"/>
    </source>
</evidence>
<dbReference type="PANTHER" id="PTHR21532">
    <property type="entry name" value="PHOSPHODIESTERASE HL"/>
    <property type="match status" value="1"/>
</dbReference>
<accession>K3XC66</accession>
<name>K3XC66_GLOUD</name>
<feature type="region of interest" description="Disordered" evidence="11">
    <location>
        <begin position="285"/>
        <end position="325"/>
    </location>
</feature>
<feature type="compositionally biased region" description="Basic and acidic residues" evidence="11">
    <location>
        <begin position="215"/>
        <end position="248"/>
    </location>
</feature>
<proteinExistence type="inferred from homology"/>
<evidence type="ECO:0000313" key="13">
    <source>
        <dbReference type="EnsemblProtists" id="PYU1_T014815"/>
    </source>
</evidence>
<feature type="domain" description="BART" evidence="12">
    <location>
        <begin position="10"/>
        <end position="123"/>
    </location>
</feature>
<reference evidence="14" key="2">
    <citation type="submission" date="2010-04" db="EMBL/GenBank/DDBJ databases">
        <authorList>
            <person name="Buell R."/>
            <person name="Hamilton J."/>
            <person name="Hostetler J."/>
        </authorList>
    </citation>
    <scope>NUCLEOTIDE SEQUENCE [LARGE SCALE GENOMIC DNA]</scope>
    <source>
        <strain evidence="14">DAOM:BR144</strain>
    </source>
</reference>
<dbReference type="InterPro" id="IPR038888">
    <property type="entry name" value="CFAP36"/>
</dbReference>
<evidence type="ECO:0000256" key="9">
    <source>
        <dbReference type="ARBA" id="ARBA00031593"/>
    </source>
</evidence>
<feature type="region of interest" description="Disordered" evidence="11">
    <location>
        <begin position="190"/>
        <end position="262"/>
    </location>
</feature>
<evidence type="ECO:0000256" key="3">
    <source>
        <dbReference type="ARBA" id="ARBA00007460"/>
    </source>
</evidence>
<evidence type="ECO:0000313" key="14">
    <source>
        <dbReference type="Proteomes" id="UP000019132"/>
    </source>
</evidence>
<protein>
    <recommendedName>
        <fullName evidence="4">Cilia- and flagella-associated protein 36</fullName>
    </recommendedName>
    <alternativeName>
        <fullName evidence="9">Coiled-coil domain-containing protein 104</fullName>
    </alternativeName>
</protein>